<keyword evidence="3" id="KW-1185">Reference proteome</keyword>
<accession>A0A078B1X5</accession>
<name>A0A078B1X5_STYLE</name>
<evidence type="ECO:0000256" key="1">
    <source>
        <dbReference type="SAM" id="MobiDB-lite"/>
    </source>
</evidence>
<protein>
    <submittedName>
        <fullName evidence="2">Uncharacterized protein</fullName>
    </submittedName>
</protein>
<gene>
    <name evidence="2" type="primary">Contig13159.g14029</name>
    <name evidence="2" type="ORF">STYLEM_17405</name>
</gene>
<dbReference type="InParanoid" id="A0A078B1X5"/>
<reference evidence="2 3" key="1">
    <citation type="submission" date="2014-06" db="EMBL/GenBank/DDBJ databases">
        <authorList>
            <person name="Swart Estienne"/>
        </authorList>
    </citation>
    <scope>NUCLEOTIDE SEQUENCE [LARGE SCALE GENOMIC DNA]</scope>
    <source>
        <strain evidence="2 3">130c</strain>
    </source>
</reference>
<organism evidence="2 3">
    <name type="scientific">Stylonychia lemnae</name>
    <name type="common">Ciliate</name>
    <dbReference type="NCBI Taxonomy" id="5949"/>
    <lineage>
        <taxon>Eukaryota</taxon>
        <taxon>Sar</taxon>
        <taxon>Alveolata</taxon>
        <taxon>Ciliophora</taxon>
        <taxon>Intramacronucleata</taxon>
        <taxon>Spirotrichea</taxon>
        <taxon>Stichotrichia</taxon>
        <taxon>Sporadotrichida</taxon>
        <taxon>Oxytrichidae</taxon>
        <taxon>Stylonychinae</taxon>
        <taxon>Stylonychia</taxon>
    </lineage>
</organism>
<evidence type="ECO:0000313" key="3">
    <source>
        <dbReference type="Proteomes" id="UP000039865"/>
    </source>
</evidence>
<dbReference type="EMBL" id="CCKQ01016415">
    <property type="protein sequence ID" value="CDW88286.1"/>
    <property type="molecule type" value="Genomic_DNA"/>
</dbReference>
<dbReference type="Proteomes" id="UP000039865">
    <property type="component" value="Unassembled WGS sequence"/>
</dbReference>
<proteinExistence type="predicted"/>
<evidence type="ECO:0000313" key="2">
    <source>
        <dbReference type="EMBL" id="CDW88286.1"/>
    </source>
</evidence>
<feature type="region of interest" description="Disordered" evidence="1">
    <location>
        <begin position="302"/>
        <end position="323"/>
    </location>
</feature>
<sequence length="575" mass="66871">MPQDSQFFKMNFGNQKMSLDYHDLSQDLKDTQRISQQQPRALNNDLQNLLEISPKIKSKRIRRQSIKGGGINYQGQVGSILNIQGGAHNLVLIQDNEEMNTQNYNDINNTQNIETTFSTQLHGETNMRTPVLRLIKNSYKAKPLRYTSEHSNNQVGSDNQSQFFDHRSSQNTLNVSIYGGEYHLDESNQNNLNQLNRSVQNINLDNQSQINKNNTNQLNASYVSLQKLQTSGNSLQNLPKLFNFCSIQHNLDQGQSLRGKSNQTISTKLFVPTQQYKNPQRFFQKPQLLRTGLELSRRLENSNKDLNSSGGDHINNSKDGSKNNQNQLNKFIIELNHQQSQINAKALKNIENELNRASISKDVQKPLQKAQLFQNIKFKELSKNIQDKIKLSQNDKKKPKVQEITIQQEQILTDQEFLRLRRSLQLRKLKDFIQKKNQKIRRRYEEMINNRNIVIQQREHSRITFMLESVQVKDNIGNTNTQLTPLNTQGMKHHLDLTQISKNNVRHSVDGNNIQTIELYRDTHSSNRIDNSSQERDEETYMQFQEPIYNDQYVGQTNRRQVFQVIKIPNSIILE</sequence>
<dbReference type="AlphaFoldDB" id="A0A078B1X5"/>